<dbReference type="Pfam" id="PF03861">
    <property type="entry name" value="ANTAR"/>
    <property type="match status" value="1"/>
</dbReference>
<evidence type="ECO:0000256" key="2">
    <source>
        <dbReference type="ARBA" id="ARBA00022777"/>
    </source>
</evidence>
<dbReference type="EMBL" id="AOHO01000075">
    <property type="protein sequence ID" value="EME52481.1"/>
    <property type="molecule type" value="Genomic_DNA"/>
</dbReference>
<organism evidence="6 7">
    <name type="scientific">Amycolatopsis decaplanina DSM 44594</name>
    <dbReference type="NCBI Taxonomy" id="1284240"/>
    <lineage>
        <taxon>Bacteria</taxon>
        <taxon>Bacillati</taxon>
        <taxon>Actinomycetota</taxon>
        <taxon>Actinomycetes</taxon>
        <taxon>Pseudonocardiales</taxon>
        <taxon>Pseudonocardiaceae</taxon>
        <taxon>Amycolatopsis</taxon>
    </lineage>
</organism>
<protein>
    <submittedName>
        <fullName evidence="6">ANTAR domain-containing protein</fullName>
    </submittedName>
</protein>
<dbReference type="SUPFAM" id="SSF52172">
    <property type="entry name" value="CheY-like"/>
    <property type="match status" value="1"/>
</dbReference>
<dbReference type="SUPFAM" id="SSF55781">
    <property type="entry name" value="GAF domain-like"/>
    <property type="match status" value="1"/>
</dbReference>
<dbReference type="Proteomes" id="UP000054226">
    <property type="component" value="Unassembled WGS sequence"/>
</dbReference>
<name>M2WUP7_9PSEU</name>
<dbReference type="InterPro" id="IPR011006">
    <property type="entry name" value="CheY-like_superfamily"/>
</dbReference>
<dbReference type="Gene3D" id="1.10.10.10">
    <property type="entry name" value="Winged helix-like DNA-binding domain superfamily/Winged helix DNA-binding domain"/>
    <property type="match status" value="1"/>
</dbReference>
<dbReference type="GO" id="GO:0003723">
    <property type="term" value="F:RNA binding"/>
    <property type="evidence" value="ECO:0007669"/>
    <property type="project" value="InterPro"/>
</dbReference>
<dbReference type="InterPro" id="IPR036388">
    <property type="entry name" value="WH-like_DNA-bd_sf"/>
</dbReference>
<dbReference type="RefSeq" id="WP_007034453.1">
    <property type="nucleotide sequence ID" value="NZ_AOHO01000075.1"/>
</dbReference>
<dbReference type="Gene3D" id="3.30.450.40">
    <property type="match status" value="1"/>
</dbReference>
<keyword evidence="7" id="KW-1185">Reference proteome</keyword>
<keyword evidence="4" id="KW-0804">Transcription</keyword>
<keyword evidence="2" id="KW-0418">Kinase</keyword>
<dbReference type="GO" id="GO:0016301">
    <property type="term" value="F:kinase activity"/>
    <property type="evidence" value="ECO:0007669"/>
    <property type="project" value="UniProtKB-KW"/>
</dbReference>
<reference evidence="6 7" key="1">
    <citation type="journal article" date="2013" name="Genome Announc.">
        <title>Draft Genome Sequence of Amycolatopsis decaplanina Strain DSM 44594T.</title>
        <authorList>
            <person name="Kaur N."/>
            <person name="Kumar S."/>
            <person name="Bala M."/>
            <person name="Raghava G.P."/>
            <person name="Mayilraj S."/>
        </authorList>
    </citation>
    <scope>NUCLEOTIDE SEQUENCE [LARGE SCALE GENOMIC DNA]</scope>
    <source>
        <strain evidence="6 7">DSM 44594</strain>
    </source>
</reference>
<accession>M2WUP7</accession>
<dbReference type="OrthoDB" id="3683444at2"/>
<dbReference type="InterPro" id="IPR029016">
    <property type="entry name" value="GAF-like_dom_sf"/>
</dbReference>
<keyword evidence="1" id="KW-0808">Transferase</keyword>
<dbReference type="InterPro" id="IPR012074">
    <property type="entry name" value="GAF_ANTAR"/>
</dbReference>
<dbReference type="InterPro" id="IPR005561">
    <property type="entry name" value="ANTAR"/>
</dbReference>
<dbReference type="Pfam" id="PF13185">
    <property type="entry name" value="GAF_2"/>
    <property type="match status" value="1"/>
</dbReference>
<evidence type="ECO:0000256" key="3">
    <source>
        <dbReference type="ARBA" id="ARBA00023015"/>
    </source>
</evidence>
<keyword evidence="3" id="KW-0805">Transcription regulation</keyword>
<dbReference type="PIRSF" id="PIRSF036625">
    <property type="entry name" value="GAF_ANTAR"/>
    <property type="match status" value="1"/>
</dbReference>
<sequence>MDHELRLAETFIELADTVKCDFDVVKLLGVLAARCTELLDITSAGLFLAPAEGMLRPVAASHGDRRLADLLDAASDEGPVAQCYRTAEQVGPIEVGDRRPELWPAFTSAATRAGYRHAHALPLRLREETLGVLLLLRREPAPCTWPDIHLAQSLADVAAIGILHERAVREQTDMVTQLNNALQSRVLIEQAKGALSARRNTTVDKAFEDMRAHARRNQRKLSEVARHVIEAGTLPVPRRALRH</sequence>
<dbReference type="AlphaFoldDB" id="M2WUP7"/>
<evidence type="ECO:0000313" key="6">
    <source>
        <dbReference type="EMBL" id="EME52481.1"/>
    </source>
</evidence>
<dbReference type="PATRIC" id="fig|1284240.4.peg.6783"/>
<dbReference type="SMART" id="SM01012">
    <property type="entry name" value="ANTAR"/>
    <property type="match status" value="1"/>
</dbReference>
<proteinExistence type="predicted"/>
<comment type="caution">
    <text evidence="6">The sequence shown here is derived from an EMBL/GenBank/DDBJ whole genome shotgun (WGS) entry which is preliminary data.</text>
</comment>
<dbReference type="InterPro" id="IPR003018">
    <property type="entry name" value="GAF"/>
</dbReference>
<evidence type="ECO:0000313" key="7">
    <source>
        <dbReference type="Proteomes" id="UP000054226"/>
    </source>
</evidence>
<evidence type="ECO:0000256" key="1">
    <source>
        <dbReference type="ARBA" id="ARBA00022679"/>
    </source>
</evidence>
<evidence type="ECO:0000259" key="5">
    <source>
        <dbReference type="PROSITE" id="PS50921"/>
    </source>
</evidence>
<gene>
    <name evidence="6" type="ORF">H074_33279</name>
</gene>
<feature type="domain" description="ANTAR" evidence="5">
    <location>
        <begin position="168"/>
        <end position="229"/>
    </location>
</feature>
<dbReference type="PROSITE" id="PS50921">
    <property type="entry name" value="ANTAR"/>
    <property type="match status" value="1"/>
</dbReference>
<evidence type="ECO:0000256" key="4">
    <source>
        <dbReference type="ARBA" id="ARBA00023163"/>
    </source>
</evidence>